<dbReference type="PRINTS" id="PR00103">
    <property type="entry name" value="CAMPKINASE"/>
</dbReference>
<evidence type="ECO:0000256" key="3">
    <source>
        <dbReference type="ARBA" id="ARBA00022475"/>
    </source>
</evidence>
<organism evidence="9 10">
    <name type="scientific">Acaryochloris thomasi RCC1774</name>
    <dbReference type="NCBI Taxonomy" id="1764569"/>
    <lineage>
        <taxon>Bacteria</taxon>
        <taxon>Bacillati</taxon>
        <taxon>Cyanobacteriota</taxon>
        <taxon>Cyanophyceae</taxon>
        <taxon>Acaryochloridales</taxon>
        <taxon>Acaryochloridaceae</taxon>
        <taxon>Acaryochloris</taxon>
        <taxon>Acaryochloris thomasi</taxon>
    </lineage>
</organism>
<dbReference type="SUPFAM" id="SSF50182">
    <property type="entry name" value="Sm-like ribonucleoproteins"/>
    <property type="match status" value="1"/>
</dbReference>
<dbReference type="InterPro" id="IPR045275">
    <property type="entry name" value="MscS_archaea/bacteria_type"/>
</dbReference>
<feature type="transmembrane region" description="Helical" evidence="7">
    <location>
        <begin position="102"/>
        <end position="120"/>
    </location>
</feature>
<evidence type="ECO:0000256" key="4">
    <source>
        <dbReference type="ARBA" id="ARBA00022692"/>
    </source>
</evidence>
<feature type="transmembrane region" description="Helical" evidence="7">
    <location>
        <begin position="62"/>
        <end position="82"/>
    </location>
</feature>
<sequence>MVGFPLAMVGLNEGILKLQRQRKALANTLKIIRNWVMPTLVLFLFVTQVMGLDPDLTPIRLVQTLLLLATMNMGLSFVNIMLFVEAGSNTWQAQVPKLLRDLVRFFLILMGTALVLSLVWKTDLGGLITALGVSSIVIGLALQDTLGNLFSGIALLFGRPFKVGDWLQLGETVGKVNEVNWRAVHLMTREQEMLIIPNSVLAKEIFKNYNQPIKMHVEPVDVGFSYNDPPNKVKRVMLEVALATKGVLEKPPPVIQTINYNDSSIDYRVRLFLADYSKVPQIRDEFMTRVWYAANRYGLNIPFPIRTVFHQQMEPANLETERTRMLEELRSLPSFAIVESDTLTDLLPDLEVKSFGQGETIIRQGDTGVKLHLILKGQVKVSVNNRGLETEIDRFARGEFFGTLTLLSNEPTPNTVIALDDLEVVVFETEALHIMLARTPRLAQEMGAVIEARRSAIELVRQPSSRVG</sequence>
<dbReference type="InterPro" id="IPR049278">
    <property type="entry name" value="MS_channel_C"/>
</dbReference>
<reference evidence="9 10" key="1">
    <citation type="journal article" date="2018" name="Sci. Rep.">
        <title>A novel species of the marine cyanobacterium Acaryochloris with a unique pigment content and lifestyle.</title>
        <authorList>
            <person name="Partensky F."/>
            <person name="Six C."/>
            <person name="Ratin M."/>
            <person name="Garczarek L."/>
            <person name="Vaulot D."/>
            <person name="Probert I."/>
            <person name="Calteau A."/>
            <person name="Gourvil P."/>
            <person name="Marie D."/>
            <person name="Grebert T."/>
            <person name="Bouchier C."/>
            <person name="Le Panse S."/>
            <person name="Gachenot M."/>
            <person name="Rodriguez F."/>
            <person name="Garrido J.L."/>
        </authorList>
    </citation>
    <scope>NUCLEOTIDE SEQUENCE [LARGE SCALE GENOMIC DNA]</scope>
    <source>
        <strain evidence="9 10">RCC1774</strain>
    </source>
</reference>
<dbReference type="InterPro" id="IPR018490">
    <property type="entry name" value="cNMP-bd_dom_sf"/>
</dbReference>
<evidence type="ECO:0000256" key="5">
    <source>
        <dbReference type="ARBA" id="ARBA00022989"/>
    </source>
</evidence>
<evidence type="ECO:0000256" key="6">
    <source>
        <dbReference type="ARBA" id="ARBA00023136"/>
    </source>
</evidence>
<dbReference type="SUPFAM" id="SSF51206">
    <property type="entry name" value="cAMP-binding domain-like"/>
    <property type="match status" value="1"/>
</dbReference>
<dbReference type="InterPro" id="IPR023408">
    <property type="entry name" value="MscS_beta-dom_sf"/>
</dbReference>
<gene>
    <name evidence="9" type="primary">mscS_4</name>
    <name evidence="9" type="ORF">C1752_00467</name>
</gene>
<dbReference type="GO" id="GO:0005886">
    <property type="term" value="C:plasma membrane"/>
    <property type="evidence" value="ECO:0007669"/>
    <property type="project" value="UniProtKB-SubCell"/>
</dbReference>
<feature type="transmembrane region" description="Helical" evidence="7">
    <location>
        <begin position="126"/>
        <end position="142"/>
    </location>
</feature>
<evidence type="ECO:0000259" key="8">
    <source>
        <dbReference type="PROSITE" id="PS50042"/>
    </source>
</evidence>
<dbReference type="AlphaFoldDB" id="A0A2W1JPA6"/>
<dbReference type="Proteomes" id="UP000248857">
    <property type="component" value="Unassembled WGS sequence"/>
</dbReference>
<dbReference type="Pfam" id="PF00027">
    <property type="entry name" value="cNMP_binding"/>
    <property type="match status" value="1"/>
</dbReference>
<feature type="domain" description="Cyclic nucleotide-binding" evidence="8">
    <location>
        <begin position="334"/>
        <end position="453"/>
    </location>
</feature>
<dbReference type="SMART" id="SM00100">
    <property type="entry name" value="cNMP"/>
    <property type="match status" value="1"/>
</dbReference>
<comment type="caution">
    <text evidence="9">The sequence shown here is derived from an EMBL/GenBank/DDBJ whole genome shotgun (WGS) entry which is preliminary data.</text>
</comment>
<dbReference type="PANTHER" id="PTHR30221">
    <property type="entry name" value="SMALL-CONDUCTANCE MECHANOSENSITIVE CHANNEL"/>
    <property type="match status" value="1"/>
</dbReference>
<feature type="transmembrane region" description="Helical" evidence="7">
    <location>
        <begin position="31"/>
        <end position="50"/>
    </location>
</feature>
<evidence type="ECO:0000256" key="7">
    <source>
        <dbReference type="SAM" id="Phobius"/>
    </source>
</evidence>
<dbReference type="InterPro" id="IPR014710">
    <property type="entry name" value="RmlC-like_jellyroll"/>
</dbReference>
<dbReference type="Gene3D" id="3.30.70.100">
    <property type="match status" value="1"/>
</dbReference>
<comment type="subcellular location">
    <subcellularLocation>
        <location evidence="1">Cell membrane</location>
        <topology evidence="1">Multi-pass membrane protein</topology>
    </subcellularLocation>
</comment>
<evidence type="ECO:0000313" key="10">
    <source>
        <dbReference type="Proteomes" id="UP000248857"/>
    </source>
</evidence>
<dbReference type="InterPro" id="IPR006685">
    <property type="entry name" value="MscS_channel_2nd"/>
</dbReference>
<keyword evidence="5 7" id="KW-1133">Transmembrane helix</keyword>
<keyword evidence="10" id="KW-1185">Reference proteome</keyword>
<protein>
    <submittedName>
        <fullName evidence="9">Small-conductance mechanosensitive channel</fullName>
    </submittedName>
</protein>
<dbReference type="PANTHER" id="PTHR30221:SF1">
    <property type="entry name" value="SMALL-CONDUCTANCE MECHANOSENSITIVE CHANNEL"/>
    <property type="match status" value="1"/>
</dbReference>
<comment type="similarity">
    <text evidence="2">Belongs to the MscS (TC 1.A.23) family.</text>
</comment>
<dbReference type="PROSITE" id="PS50042">
    <property type="entry name" value="CNMP_BINDING_3"/>
    <property type="match status" value="1"/>
</dbReference>
<evidence type="ECO:0000256" key="2">
    <source>
        <dbReference type="ARBA" id="ARBA00008017"/>
    </source>
</evidence>
<dbReference type="Pfam" id="PF00924">
    <property type="entry name" value="MS_channel_2nd"/>
    <property type="match status" value="1"/>
</dbReference>
<dbReference type="InterPro" id="IPR010920">
    <property type="entry name" value="LSM_dom_sf"/>
</dbReference>
<keyword evidence="6 7" id="KW-0472">Membrane</keyword>
<dbReference type="CDD" id="cd00038">
    <property type="entry name" value="CAP_ED"/>
    <property type="match status" value="1"/>
</dbReference>
<keyword evidence="3" id="KW-1003">Cell membrane</keyword>
<proteinExistence type="inferred from homology"/>
<dbReference type="Gene3D" id="1.10.287.1260">
    <property type="match status" value="1"/>
</dbReference>
<dbReference type="Pfam" id="PF21082">
    <property type="entry name" value="MS_channel_3rd"/>
    <property type="match status" value="1"/>
</dbReference>
<dbReference type="EMBL" id="PQWO01000001">
    <property type="protein sequence ID" value="PZD75076.1"/>
    <property type="molecule type" value="Genomic_DNA"/>
</dbReference>
<dbReference type="SUPFAM" id="SSF82689">
    <property type="entry name" value="Mechanosensitive channel protein MscS (YggB), C-terminal domain"/>
    <property type="match status" value="1"/>
</dbReference>
<dbReference type="InterPro" id="IPR000595">
    <property type="entry name" value="cNMP-bd_dom"/>
</dbReference>
<name>A0A2W1JPA6_9CYAN</name>
<dbReference type="GO" id="GO:0008381">
    <property type="term" value="F:mechanosensitive monoatomic ion channel activity"/>
    <property type="evidence" value="ECO:0007669"/>
    <property type="project" value="InterPro"/>
</dbReference>
<evidence type="ECO:0000313" key="9">
    <source>
        <dbReference type="EMBL" id="PZD75076.1"/>
    </source>
</evidence>
<dbReference type="Gene3D" id="2.60.120.10">
    <property type="entry name" value="Jelly Rolls"/>
    <property type="match status" value="1"/>
</dbReference>
<accession>A0A2W1JPA6</accession>
<dbReference type="InterPro" id="IPR011066">
    <property type="entry name" value="MscS_channel_C_sf"/>
</dbReference>
<keyword evidence="4 7" id="KW-0812">Transmembrane</keyword>
<dbReference type="Gene3D" id="2.30.30.60">
    <property type="match status" value="1"/>
</dbReference>
<evidence type="ECO:0000256" key="1">
    <source>
        <dbReference type="ARBA" id="ARBA00004651"/>
    </source>
</evidence>